<dbReference type="PROSITE" id="PS50043">
    <property type="entry name" value="HTH_LUXR_2"/>
    <property type="match status" value="1"/>
</dbReference>
<dbReference type="GO" id="GO:0000160">
    <property type="term" value="P:phosphorelay signal transduction system"/>
    <property type="evidence" value="ECO:0007669"/>
    <property type="project" value="InterPro"/>
</dbReference>
<dbReference type="Pfam" id="PF00196">
    <property type="entry name" value="GerE"/>
    <property type="match status" value="1"/>
</dbReference>
<dbReference type="PROSITE" id="PS50110">
    <property type="entry name" value="RESPONSE_REGULATORY"/>
    <property type="match status" value="1"/>
</dbReference>
<feature type="modified residue" description="4-aspartylphosphate" evidence="3">
    <location>
        <position position="74"/>
    </location>
</feature>
<keyword evidence="1 3" id="KW-0597">Phosphoprotein</keyword>
<evidence type="ECO:0000259" key="5">
    <source>
        <dbReference type="PROSITE" id="PS50110"/>
    </source>
</evidence>
<keyword evidence="2" id="KW-0238">DNA-binding</keyword>
<dbReference type="InterPro" id="IPR011006">
    <property type="entry name" value="CheY-like_superfamily"/>
</dbReference>
<dbReference type="SMART" id="SM00421">
    <property type="entry name" value="HTH_LUXR"/>
    <property type="match status" value="1"/>
</dbReference>
<dbReference type="EMBL" id="FOEG01000001">
    <property type="protein sequence ID" value="SEO52316.1"/>
    <property type="molecule type" value="Genomic_DNA"/>
</dbReference>
<dbReference type="Pfam" id="PF00072">
    <property type="entry name" value="Response_reg"/>
    <property type="match status" value="1"/>
</dbReference>
<dbReference type="InterPro" id="IPR039420">
    <property type="entry name" value="WalR-like"/>
</dbReference>
<accession>A0A1H8QE36</accession>
<dbReference type="Proteomes" id="UP000199657">
    <property type="component" value="Unassembled WGS sequence"/>
</dbReference>
<dbReference type="InterPro" id="IPR001789">
    <property type="entry name" value="Sig_transdc_resp-reg_receiver"/>
</dbReference>
<organism evidence="6 7">
    <name type="scientific">Aquisalimonas asiatica</name>
    <dbReference type="NCBI Taxonomy" id="406100"/>
    <lineage>
        <taxon>Bacteria</taxon>
        <taxon>Pseudomonadati</taxon>
        <taxon>Pseudomonadota</taxon>
        <taxon>Gammaproteobacteria</taxon>
        <taxon>Chromatiales</taxon>
        <taxon>Ectothiorhodospiraceae</taxon>
        <taxon>Aquisalimonas</taxon>
    </lineage>
</organism>
<dbReference type="GO" id="GO:0003677">
    <property type="term" value="F:DNA binding"/>
    <property type="evidence" value="ECO:0007669"/>
    <property type="project" value="UniProtKB-KW"/>
</dbReference>
<dbReference type="InterPro" id="IPR058245">
    <property type="entry name" value="NreC/VraR/RcsB-like_REC"/>
</dbReference>
<dbReference type="STRING" id="406100.SAMN04488052_101518"/>
<dbReference type="PANTHER" id="PTHR43214:SF42">
    <property type="entry name" value="TRANSCRIPTIONAL REGULATORY PROTEIN DESR"/>
    <property type="match status" value="1"/>
</dbReference>
<evidence type="ECO:0000256" key="2">
    <source>
        <dbReference type="ARBA" id="ARBA00023125"/>
    </source>
</evidence>
<dbReference type="OrthoDB" id="9814495at2"/>
<dbReference type="SUPFAM" id="SSF52172">
    <property type="entry name" value="CheY-like"/>
    <property type="match status" value="1"/>
</dbReference>
<dbReference type="PANTHER" id="PTHR43214">
    <property type="entry name" value="TWO-COMPONENT RESPONSE REGULATOR"/>
    <property type="match status" value="1"/>
</dbReference>
<feature type="domain" description="HTH luxR-type" evidence="4">
    <location>
        <begin position="167"/>
        <end position="232"/>
    </location>
</feature>
<evidence type="ECO:0000256" key="3">
    <source>
        <dbReference type="PROSITE-ProRule" id="PRU00169"/>
    </source>
</evidence>
<dbReference type="SMART" id="SM00448">
    <property type="entry name" value="REC"/>
    <property type="match status" value="1"/>
</dbReference>
<dbReference type="InterPro" id="IPR016032">
    <property type="entry name" value="Sig_transdc_resp-reg_C-effctor"/>
</dbReference>
<dbReference type="PRINTS" id="PR00038">
    <property type="entry name" value="HTHLUXR"/>
</dbReference>
<gene>
    <name evidence="6" type="ORF">SAMN04488052_101518</name>
</gene>
<evidence type="ECO:0000313" key="7">
    <source>
        <dbReference type="Proteomes" id="UP000199657"/>
    </source>
</evidence>
<sequence length="238" mass="25626">MPQAFCLTQRSVLIAMNSTQTIRVLVADDHRLVRHALTQLIESLDGLLVVAEAGSGHELVHAANTENPDVAIVDAAIYAHGDSSKSALLRGTSPDVAIIVLSNYVSNAFMHRTLQAGACCFLHKDAGITELNQAIHHAARGKLFTYPPLDDAAPPLEPPRPAEEVAAPSTHRALTHRQREVLRLVASGYRTKGIAEQLGVSVKTVETHRAEIMRRLGVSNMVGLVHEAIRLGMVSAPP</sequence>
<dbReference type="Gene3D" id="1.10.10.10">
    <property type="entry name" value="Winged helix-like DNA-binding domain superfamily/Winged helix DNA-binding domain"/>
    <property type="match status" value="1"/>
</dbReference>
<protein>
    <submittedName>
        <fullName evidence="6">Two component transcriptional regulator, LuxR family</fullName>
    </submittedName>
</protein>
<dbReference type="InterPro" id="IPR036388">
    <property type="entry name" value="WH-like_DNA-bd_sf"/>
</dbReference>
<dbReference type="SUPFAM" id="SSF46894">
    <property type="entry name" value="C-terminal effector domain of the bipartite response regulators"/>
    <property type="match status" value="1"/>
</dbReference>
<dbReference type="CDD" id="cd06170">
    <property type="entry name" value="LuxR_C_like"/>
    <property type="match status" value="1"/>
</dbReference>
<proteinExistence type="predicted"/>
<dbReference type="AlphaFoldDB" id="A0A1H8QE36"/>
<dbReference type="InterPro" id="IPR000792">
    <property type="entry name" value="Tscrpt_reg_LuxR_C"/>
</dbReference>
<feature type="domain" description="Response regulatory" evidence="5">
    <location>
        <begin position="23"/>
        <end position="139"/>
    </location>
</feature>
<dbReference type="Gene3D" id="3.40.50.2300">
    <property type="match status" value="1"/>
</dbReference>
<reference evidence="6 7" key="1">
    <citation type="submission" date="2016-10" db="EMBL/GenBank/DDBJ databases">
        <authorList>
            <person name="de Groot N.N."/>
        </authorList>
    </citation>
    <scope>NUCLEOTIDE SEQUENCE [LARGE SCALE GENOMIC DNA]</scope>
    <source>
        <strain evidence="6 7">CGMCC 1.6291</strain>
    </source>
</reference>
<evidence type="ECO:0000313" key="6">
    <source>
        <dbReference type="EMBL" id="SEO52316.1"/>
    </source>
</evidence>
<dbReference type="GO" id="GO:0006355">
    <property type="term" value="P:regulation of DNA-templated transcription"/>
    <property type="evidence" value="ECO:0007669"/>
    <property type="project" value="InterPro"/>
</dbReference>
<dbReference type="CDD" id="cd17535">
    <property type="entry name" value="REC_NarL-like"/>
    <property type="match status" value="1"/>
</dbReference>
<keyword evidence="7" id="KW-1185">Reference proteome</keyword>
<evidence type="ECO:0000259" key="4">
    <source>
        <dbReference type="PROSITE" id="PS50043"/>
    </source>
</evidence>
<name>A0A1H8QE36_9GAMM</name>
<evidence type="ECO:0000256" key="1">
    <source>
        <dbReference type="ARBA" id="ARBA00022553"/>
    </source>
</evidence>